<evidence type="ECO:0008006" key="3">
    <source>
        <dbReference type="Google" id="ProtNLM"/>
    </source>
</evidence>
<gene>
    <name evidence="1" type="ORF">SAMN04490185_3192</name>
</gene>
<dbReference type="Pfam" id="PF11236">
    <property type="entry name" value="DUF3037"/>
    <property type="match status" value="1"/>
</dbReference>
<reference evidence="1 2" key="1">
    <citation type="submission" date="2016-10" db="EMBL/GenBank/DDBJ databases">
        <authorList>
            <person name="de Groot N.N."/>
        </authorList>
    </citation>
    <scope>NUCLEOTIDE SEQUENCE [LARGE SCALE GENOMIC DNA]</scope>
    <source>
        <strain evidence="1 2">BS3655</strain>
    </source>
</reference>
<accession>A0A1H4ZHT5</accession>
<dbReference type="InterPro" id="IPR021398">
    <property type="entry name" value="DUF3037"/>
</dbReference>
<dbReference type="RefSeq" id="WP_074875362.1">
    <property type="nucleotide sequence ID" value="NZ_FNTF01000002.1"/>
</dbReference>
<proteinExistence type="predicted"/>
<dbReference type="EMBL" id="FNTF01000002">
    <property type="protein sequence ID" value="SED29198.1"/>
    <property type="molecule type" value="Genomic_DNA"/>
</dbReference>
<evidence type="ECO:0000313" key="1">
    <source>
        <dbReference type="EMBL" id="SED29198.1"/>
    </source>
</evidence>
<dbReference type="AlphaFoldDB" id="A0A1H4ZHT5"/>
<name>A0A1H4ZHT5_9PSED</name>
<protein>
    <recommendedName>
        <fullName evidence="3">DUF3037 domain-containing protein</fullName>
    </recommendedName>
</protein>
<sequence>MITFKYSIVKYMPDPKRGEVVNVGLVVFTEQKVDVRVLNASAKVRVIDGTSSVADLDSLKKGLESIAAWATTSEQAISFLKTFDSSNSFMGEISYFIIDDINQYEKRVSNLFNELVKPYASKEKTVRSSRIHTYVKNIFDGMDMLGKDYDDLSRHKVVHNYPLSDKSGFTADFLLKNGKFHITEAIDFNLNDPSAKFKETTMKVMTFMEGRKFLGEDSARYFVYSASASREKDVLPHINLAEEYSDRIFNLESKAEHTEYFNLMSSLVGRDLLSIH</sequence>
<organism evidence="1 2">
    <name type="scientific">Pseudomonas frederiksbergensis</name>
    <dbReference type="NCBI Taxonomy" id="104087"/>
    <lineage>
        <taxon>Bacteria</taxon>
        <taxon>Pseudomonadati</taxon>
        <taxon>Pseudomonadota</taxon>
        <taxon>Gammaproteobacteria</taxon>
        <taxon>Pseudomonadales</taxon>
        <taxon>Pseudomonadaceae</taxon>
        <taxon>Pseudomonas</taxon>
    </lineage>
</organism>
<evidence type="ECO:0000313" key="2">
    <source>
        <dbReference type="Proteomes" id="UP000183114"/>
    </source>
</evidence>
<dbReference type="Proteomes" id="UP000183114">
    <property type="component" value="Unassembled WGS sequence"/>
</dbReference>